<evidence type="ECO:0000313" key="3">
    <source>
        <dbReference type="Proteomes" id="UP000265515"/>
    </source>
</evidence>
<feature type="compositionally biased region" description="Basic and acidic residues" evidence="1">
    <location>
        <begin position="184"/>
        <end position="197"/>
    </location>
</feature>
<evidence type="ECO:0000256" key="1">
    <source>
        <dbReference type="SAM" id="MobiDB-lite"/>
    </source>
</evidence>
<feature type="unsure residue" description="I or L" evidence="2">
    <location>
        <position position="640"/>
    </location>
</feature>
<feature type="compositionally biased region" description="Acidic residues" evidence="1">
    <location>
        <begin position="198"/>
        <end position="213"/>
    </location>
</feature>
<sequence length="716" mass="82858">MEELHAIGKNAEQAFLENLAARQQQQNLMRKQEQEQEFSNQNTKEEQSDNMECGEEEGTQSLERESRQSLKRRELSEDGKNSDQHEQDTHRSKRFHNSREDKRKEGSQTTGIKEDSRQGKRGSTQQTPPSGSGQEMDSSDSYGESAAKGESERVSEEEGAKGVSTDEAEDRRMHMRNAESMTEEEIRQAEEDQRDCSEDWDNESSSEEDNMEEEIITLEQWKQEVEQLQWGRTVEREIRLAHHKHLRNLKHATQHDEYAKSFQWPNTYQSKASKDGKRKRKTQAEEEQESRAEQTTKEANQQQEGDEQKEKEDLQRQATILEAQAEEDQRESSEKEDSESSTGEEEEEEEEGQEDTDVEDWTRDRWIKEVEQLEWGRTIECEIRLAHHKHLRNLQLATQAGEDITSENRFELLRREGEINEFYASQYARKSCTIRNEICIQQEEYGRLFQWPKSYYNKERKGDSKKRKAQSAEEQGSSANGVNDSMDGAAMEEDQEKRESEEEEVQDLRRQAAILVVQVNLLKDENRELEDDTVNVQKIAKGRWKEIEAATRLKTKNGTRRRAVLPCRWNARHSDWEVAINQSLQLLTAPIEQCSGPDLQRLIGGEMPSRALLLREGEAEPMTIGEEGDEETTTDFGPLLLQMGPGSELREGLIWMPWQVVETIPYGLLGGRFGAEWVARLTTVAVKMEAFVWKPEFFEKKVSEVATVLELTALDT</sequence>
<name>A0A388LWQ2_CHABU</name>
<feature type="compositionally biased region" description="Basic and acidic residues" evidence="1">
    <location>
        <begin position="306"/>
        <end position="315"/>
    </location>
</feature>
<feature type="region of interest" description="Disordered" evidence="1">
    <location>
        <begin position="249"/>
        <end position="363"/>
    </location>
</feature>
<feature type="region of interest" description="Disordered" evidence="1">
    <location>
        <begin position="460"/>
        <end position="504"/>
    </location>
</feature>
<keyword evidence="3" id="KW-1185">Reference proteome</keyword>
<gene>
    <name evidence="2" type="ORF">CBR_g42038</name>
</gene>
<dbReference type="AlphaFoldDB" id="A0A388LWQ2"/>
<feature type="compositionally biased region" description="Polar residues" evidence="1">
    <location>
        <begin position="472"/>
        <end position="483"/>
    </location>
</feature>
<protein>
    <submittedName>
        <fullName evidence="2">Uncharacterized protein</fullName>
    </submittedName>
</protein>
<feature type="compositionally biased region" description="Basic and acidic residues" evidence="1">
    <location>
        <begin position="97"/>
        <end position="118"/>
    </location>
</feature>
<reference evidence="2 3" key="1">
    <citation type="journal article" date="2018" name="Cell">
        <title>The Chara Genome: Secondary Complexity and Implications for Plant Terrestrialization.</title>
        <authorList>
            <person name="Nishiyama T."/>
            <person name="Sakayama H."/>
            <person name="Vries J.D."/>
            <person name="Buschmann H."/>
            <person name="Saint-Marcoux D."/>
            <person name="Ullrich K.K."/>
            <person name="Haas F.B."/>
            <person name="Vanderstraeten L."/>
            <person name="Becker D."/>
            <person name="Lang D."/>
            <person name="Vosolsobe S."/>
            <person name="Rombauts S."/>
            <person name="Wilhelmsson P.K.I."/>
            <person name="Janitza P."/>
            <person name="Kern R."/>
            <person name="Heyl A."/>
            <person name="Rumpler F."/>
            <person name="Villalobos L.I.A.C."/>
            <person name="Clay J.M."/>
            <person name="Skokan R."/>
            <person name="Toyoda A."/>
            <person name="Suzuki Y."/>
            <person name="Kagoshima H."/>
            <person name="Schijlen E."/>
            <person name="Tajeshwar N."/>
            <person name="Catarino B."/>
            <person name="Hetherington A.J."/>
            <person name="Saltykova A."/>
            <person name="Bonnot C."/>
            <person name="Breuninger H."/>
            <person name="Symeonidi A."/>
            <person name="Radhakrishnan G.V."/>
            <person name="Van Nieuwerburgh F."/>
            <person name="Deforce D."/>
            <person name="Chang C."/>
            <person name="Karol K.G."/>
            <person name="Hedrich R."/>
            <person name="Ulvskov P."/>
            <person name="Glockner G."/>
            <person name="Delwiche C.F."/>
            <person name="Petrasek J."/>
            <person name="Van de Peer Y."/>
            <person name="Friml J."/>
            <person name="Beilby M."/>
            <person name="Dolan L."/>
            <person name="Kohara Y."/>
            <person name="Sugano S."/>
            <person name="Fujiyama A."/>
            <person name="Delaux P.-M."/>
            <person name="Quint M."/>
            <person name="TheiBen G."/>
            <person name="Hagemann M."/>
            <person name="Harholt J."/>
            <person name="Dunand C."/>
            <person name="Zachgo S."/>
            <person name="Langdale J."/>
            <person name="Maumus F."/>
            <person name="Straeten D.V.D."/>
            <person name="Gould S.B."/>
            <person name="Rensing S.A."/>
        </authorList>
    </citation>
    <scope>NUCLEOTIDE SEQUENCE [LARGE SCALE GENOMIC DNA]</scope>
    <source>
        <strain evidence="2 3">S276</strain>
    </source>
</reference>
<feature type="compositionally biased region" description="Acidic residues" evidence="1">
    <location>
        <begin position="336"/>
        <end position="359"/>
    </location>
</feature>
<feature type="compositionally biased region" description="Basic and acidic residues" evidence="1">
    <location>
        <begin position="62"/>
        <end position="90"/>
    </location>
</feature>
<comment type="caution">
    <text evidence="2">The sequence shown here is derived from an EMBL/GenBank/DDBJ whole genome shotgun (WGS) entry which is preliminary data.</text>
</comment>
<feature type="compositionally biased region" description="Polar residues" evidence="1">
    <location>
        <begin position="121"/>
        <end position="142"/>
    </location>
</feature>
<feature type="region of interest" description="Disordered" evidence="1">
    <location>
        <begin position="24"/>
        <end position="213"/>
    </location>
</feature>
<feature type="compositionally biased region" description="Acidic residues" evidence="1">
    <location>
        <begin position="48"/>
        <end position="58"/>
    </location>
</feature>
<dbReference type="Proteomes" id="UP000265515">
    <property type="component" value="Unassembled WGS sequence"/>
</dbReference>
<organism evidence="2 3">
    <name type="scientific">Chara braunii</name>
    <name type="common">Braun's stonewort</name>
    <dbReference type="NCBI Taxonomy" id="69332"/>
    <lineage>
        <taxon>Eukaryota</taxon>
        <taxon>Viridiplantae</taxon>
        <taxon>Streptophyta</taxon>
        <taxon>Charophyceae</taxon>
        <taxon>Charales</taxon>
        <taxon>Characeae</taxon>
        <taxon>Chara</taxon>
    </lineage>
</organism>
<accession>A0A388LWQ2</accession>
<feature type="compositionally biased region" description="Basic and acidic residues" evidence="1">
    <location>
        <begin position="147"/>
        <end position="160"/>
    </location>
</feature>
<evidence type="ECO:0000313" key="2">
    <source>
        <dbReference type="EMBL" id="GBG86754.1"/>
    </source>
</evidence>
<proteinExistence type="predicted"/>
<dbReference type="EMBL" id="BFEA01000578">
    <property type="protein sequence ID" value="GBG86754.1"/>
    <property type="molecule type" value="Genomic_DNA"/>
</dbReference>
<feature type="compositionally biased region" description="Basic and acidic residues" evidence="1">
    <location>
        <begin position="495"/>
        <end position="504"/>
    </location>
</feature>